<keyword evidence="4" id="KW-1185">Reference proteome</keyword>
<feature type="transmembrane region" description="Helical" evidence="1">
    <location>
        <begin position="202"/>
        <end position="221"/>
    </location>
</feature>
<feature type="transmembrane region" description="Helical" evidence="1">
    <location>
        <begin position="150"/>
        <end position="169"/>
    </location>
</feature>
<evidence type="ECO:0000313" key="4">
    <source>
        <dbReference type="Proteomes" id="UP000664369"/>
    </source>
</evidence>
<name>A0ABS3QHB5_9BACT</name>
<feature type="transmembrane region" description="Helical" evidence="1">
    <location>
        <begin position="12"/>
        <end position="32"/>
    </location>
</feature>
<dbReference type="InterPro" id="IPR002656">
    <property type="entry name" value="Acyl_transf_3_dom"/>
</dbReference>
<feature type="transmembrane region" description="Helical" evidence="1">
    <location>
        <begin position="176"/>
        <end position="196"/>
    </location>
</feature>
<keyword evidence="1" id="KW-1133">Transmembrane helix</keyword>
<protein>
    <submittedName>
        <fullName evidence="3">Acyltransferase</fullName>
    </submittedName>
</protein>
<feature type="domain" description="Acyltransferase 3" evidence="2">
    <location>
        <begin position="13"/>
        <end position="347"/>
    </location>
</feature>
<feature type="transmembrane region" description="Helical" evidence="1">
    <location>
        <begin position="264"/>
        <end position="285"/>
    </location>
</feature>
<feature type="transmembrane region" description="Helical" evidence="1">
    <location>
        <begin position="52"/>
        <end position="72"/>
    </location>
</feature>
<dbReference type="InterPro" id="IPR050879">
    <property type="entry name" value="Acyltransferase_3"/>
</dbReference>
<accession>A0ABS3QHB5</accession>
<keyword evidence="1" id="KW-0812">Transmembrane</keyword>
<feature type="transmembrane region" description="Helical" evidence="1">
    <location>
        <begin position="233"/>
        <end position="249"/>
    </location>
</feature>
<feature type="transmembrane region" description="Helical" evidence="1">
    <location>
        <begin position="93"/>
        <end position="114"/>
    </location>
</feature>
<keyword evidence="3" id="KW-0012">Acyltransferase</keyword>
<feature type="transmembrane region" description="Helical" evidence="1">
    <location>
        <begin position="329"/>
        <end position="346"/>
    </location>
</feature>
<evidence type="ECO:0000313" key="3">
    <source>
        <dbReference type="EMBL" id="MBO2010631.1"/>
    </source>
</evidence>
<proteinExistence type="predicted"/>
<dbReference type="RefSeq" id="WP_208176253.1">
    <property type="nucleotide sequence ID" value="NZ_JAGETZ010000007.1"/>
</dbReference>
<sequence length="389" mass="43942">MEPQPRVKPIRFHELDLLRFVAALAVVCYHYTYRGFAADHLSPVSYPEIDGVTRYGYLGVELFFIISGYVVLMSAYNKTVKQFFVSRVTRLYPAFWVACTLTFVVVKLFGPHLAPTDPHYTPYLAVYLKQYLVNMTMLFEYFGYLNLDTAYWSLTYEITFYFLISLLIGYKLMDRLISVVAGWLLLTLALYLLAGADSHSPAAYLFISKYSPYFAAGMLFYLLQNKLASAPKIYVLLLASLVLALYSAHQEMNNLNRIFQNPQAYSYAVVAGATVLFFGVFWLLAKRKFALPHSAGLALLGTLTYPLYLIHSNIGYVAYLRLGPSMNRWLLLALLVSTMLAVAYLINRWVEQPLSKPLGAFTNRLLLKIHAPSSPGAELPAGKPLNSLT</sequence>
<comment type="caution">
    <text evidence="3">The sequence shown here is derived from an EMBL/GenBank/DDBJ whole genome shotgun (WGS) entry which is preliminary data.</text>
</comment>
<keyword evidence="3" id="KW-0808">Transferase</keyword>
<reference evidence="3 4" key="1">
    <citation type="submission" date="2021-03" db="EMBL/GenBank/DDBJ databases">
        <authorList>
            <person name="Kim M.K."/>
        </authorList>
    </citation>
    <scope>NUCLEOTIDE SEQUENCE [LARGE SCALE GENOMIC DNA]</scope>
    <source>
        <strain evidence="3 4">BT442</strain>
    </source>
</reference>
<dbReference type="GO" id="GO:0016746">
    <property type="term" value="F:acyltransferase activity"/>
    <property type="evidence" value="ECO:0007669"/>
    <property type="project" value="UniProtKB-KW"/>
</dbReference>
<dbReference type="Pfam" id="PF01757">
    <property type="entry name" value="Acyl_transf_3"/>
    <property type="match status" value="1"/>
</dbReference>
<dbReference type="PANTHER" id="PTHR23028:SF53">
    <property type="entry name" value="ACYL_TRANSF_3 DOMAIN-CONTAINING PROTEIN"/>
    <property type="match status" value="1"/>
</dbReference>
<dbReference type="PANTHER" id="PTHR23028">
    <property type="entry name" value="ACETYLTRANSFERASE"/>
    <property type="match status" value="1"/>
</dbReference>
<organism evidence="3 4">
    <name type="scientific">Hymenobacter negativus</name>
    <dbReference type="NCBI Taxonomy" id="2795026"/>
    <lineage>
        <taxon>Bacteria</taxon>
        <taxon>Pseudomonadati</taxon>
        <taxon>Bacteroidota</taxon>
        <taxon>Cytophagia</taxon>
        <taxon>Cytophagales</taxon>
        <taxon>Hymenobacteraceae</taxon>
        <taxon>Hymenobacter</taxon>
    </lineage>
</organism>
<dbReference type="Proteomes" id="UP000664369">
    <property type="component" value="Unassembled WGS sequence"/>
</dbReference>
<evidence type="ECO:0000256" key="1">
    <source>
        <dbReference type="SAM" id="Phobius"/>
    </source>
</evidence>
<gene>
    <name evidence="3" type="ORF">J4E00_16330</name>
</gene>
<feature type="transmembrane region" description="Helical" evidence="1">
    <location>
        <begin position="297"/>
        <end position="317"/>
    </location>
</feature>
<evidence type="ECO:0000259" key="2">
    <source>
        <dbReference type="Pfam" id="PF01757"/>
    </source>
</evidence>
<dbReference type="EMBL" id="JAGETZ010000007">
    <property type="protein sequence ID" value="MBO2010631.1"/>
    <property type="molecule type" value="Genomic_DNA"/>
</dbReference>
<keyword evidence="1" id="KW-0472">Membrane</keyword>